<reference evidence="1 2" key="1">
    <citation type="submission" date="2020-08" db="EMBL/GenBank/DDBJ databases">
        <title>Genomic Encyclopedia of Type Strains, Phase IV (KMG-IV): sequencing the most valuable type-strain genomes for metagenomic binning, comparative biology and taxonomic classification.</title>
        <authorList>
            <person name="Goeker M."/>
        </authorList>
    </citation>
    <scope>NUCLEOTIDE SEQUENCE [LARGE SCALE GENOMIC DNA]</scope>
    <source>
        <strain evidence="1 2">DSM 26718</strain>
    </source>
</reference>
<organism evidence="1 2">
    <name type="scientific">Hymenobacter luteus</name>
    <dbReference type="NCBI Taxonomy" id="1411122"/>
    <lineage>
        <taxon>Bacteria</taxon>
        <taxon>Pseudomonadati</taxon>
        <taxon>Bacteroidota</taxon>
        <taxon>Cytophagia</taxon>
        <taxon>Cytophagales</taxon>
        <taxon>Hymenobacteraceae</taxon>
        <taxon>Hymenobacter</taxon>
    </lineage>
</organism>
<dbReference type="EMBL" id="JACHGG010000002">
    <property type="protein sequence ID" value="MBB6058906.1"/>
    <property type="molecule type" value="Genomic_DNA"/>
</dbReference>
<evidence type="ECO:0000313" key="2">
    <source>
        <dbReference type="Proteomes" id="UP000532746"/>
    </source>
</evidence>
<name>A0A7W9SZP9_9BACT</name>
<keyword evidence="2" id="KW-1185">Reference proteome</keyword>
<evidence type="ECO:0000313" key="1">
    <source>
        <dbReference type="EMBL" id="MBB6058906.1"/>
    </source>
</evidence>
<proteinExistence type="predicted"/>
<sequence>MSQFAQLYPYGLIRYTQSTFLELVTDTEVHRIDFIGKLSSHLQRGTHDSSKKPI</sequence>
<dbReference type="Proteomes" id="UP000532746">
    <property type="component" value="Unassembled WGS sequence"/>
</dbReference>
<comment type="caution">
    <text evidence="1">The sequence shown here is derived from an EMBL/GenBank/DDBJ whole genome shotgun (WGS) entry which is preliminary data.</text>
</comment>
<dbReference type="RefSeq" id="WP_183402938.1">
    <property type="nucleotide sequence ID" value="NZ_JACHGG010000002.1"/>
</dbReference>
<protein>
    <submittedName>
        <fullName evidence="1">Uncharacterized protein</fullName>
    </submittedName>
</protein>
<accession>A0A7W9SZP9</accession>
<gene>
    <name evidence="1" type="ORF">HNQ93_001752</name>
</gene>
<dbReference type="AlphaFoldDB" id="A0A7W9SZP9"/>